<reference evidence="9" key="1">
    <citation type="journal article" date="2010" name="PLoS Genet.">
        <title>The genome of a pathogenic rhodococcus: cooptive virulence underpinned by key gene acquisitions.</title>
        <authorList>
            <person name="Letek M."/>
            <person name="Gonzalez P."/>
            <person name="Macarthur I."/>
            <person name="Rodriguez H."/>
            <person name="Freeman T.C."/>
            <person name="Valero-Rello A."/>
            <person name="Blanco M."/>
            <person name="Buckley T."/>
            <person name="Cherevach I."/>
            <person name="Fahey R."/>
            <person name="Hapeshi A."/>
            <person name="Holdstock J."/>
            <person name="Leadon D."/>
            <person name="Navas J."/>
            <person name="Ocampo A."/>
            <person name="Quail M.A."/>
            <person name="Sanders M."/>
            <person name="Scortti M.M."/>
            <person name="Prescott J.F."/>
            <person name="Fogarty U."/>
            <person name="Meijer W.G."/>
            <person name="Parkhill J."/>
            <person name="Bentley S.D."/>
            <person name="Vazquez-Boland J.A."/>
        </authorList>
    </citation>
    <scope>NUCLEOTIDE SEQUENCE [LARGE SCALE GENOMIC DNA]</scope>
    <source>
        <strain evidence="9 10">103S</strain>
    </source>
</reference>
<feature type="transmembrane region" description="Helical" evidence="7">
    <location>
        <begin position="378"/>
        <end position="398"/>
    </location>
</feature>
<evidence type="ECO:0000259" key="8">
    <source>
        <dbReference type="PROSITE" id="PS50850"/>
    </source>
</evidence>
<dbReference type="Pfam" id="PF07690">
    <property type="entry name" value="MFS_1"/>
    <property type="match status" value="1"/>
</dbReference>
<feature type="domain" description="Major facilitator superfamily (MFS) profile" evidence="8">
    <location>
        <begin position="26"/>
        <end position="484"/>
    </location>
</feature>
<feature type="transmembrane region" description="Helical" evidence="7">
    <location>
        <begin position="214"/>
        <end position="232"/>
    </location>
</feature>
<keyword evidence="5 7" id="KW-1133">Transmembrane helix</keyword>
<name>A0A3S5YBD0_RHOH1</name>
<keyword evidence="3" id="KW-1003">Cell membrane</keyword>
<dbReference type="GO" id="GO:0005886">
    <property type="term" value="C:plasma membrane"/>
    <property type="evidence" value="ECO:0007669"/>
    <property type="project" value="UniProtKB-SubCell"/>
</dbReference>
<dbReference type="KEGG" id="req:REQ_38720"/>
<dbReference type="InterPro" id="IPR011701">
    <property type="entry name" value="MFS"/>
</dbReference>
<dbReference type="InterPro" id="IPR036259">
    <property type="entry name" value="MFS_trans_sf"/>
</dbReference>
<dbReference type="PANTHER" id="PTHR42718">
    <property type="entry name" value="MAJOR FACILITATOR SUPERFAMILY MULTIDRUG TRANSPORTER MFSC"/>
    <property type="match status" value="1"/>
</dbReference>
<dbReference type="PROSITE" id="PS00216">
    <property type="entry name" value="SUGAR_TRANSPORT_1"/>
    <property type="match status" value="1"/>
</dbReference>
<keyword evidence="6 7" id="KW-0472">Membrane</keyword>
<proteinExistence type="predicted"/>
<evidence type="ECO:0000256" key="3">
    <source>
        <dbReference type="ARBA" id="ARBA00022475"/>
    </source>
</evidence>
<keyword evidence="4 7" id="KW-0812">Transmembrane</keyword>
<dbReference type="InterPro" id="IPR005829">
    <property type="entry name" value="Sugar_transporter_CS"/>
</dbReference>
<feature type="transmembrane region" description="Helical" evidence="7">
    <location>
        <begin position="282"/>
        <end position="305"/>
    </location>
</feature>
<evidence type="ECO:0000256" key="2">
    <source>
        <dbReference type="ARBA" id="ARBA00022448"/>
    </source>
</evidence>
<feature type="transmembrane region" description="Helical" evidence="7">
    <location>
        <begin position="121"/>
        <end position="140"/>
    </location>
</feature>
<dbReference type="EMBL" id="FN563149">
    <property type="protein sequence ID" value="CBH49857.1"/>
    <property type="molecule type" value="Genomic_DNA"/>
</dbReference>
<feature type="transmembrane region" description="Helical" evidence="7">
    <location>
        <begin position="351"/>
        <end position="372"/>
    </location>
</feature>
<feature type="transmembrane region" description="Helical" evidence="7">
    <location>
        <begin position="419"/>
        <end position="441"/>
    </location>
</feature>
<dbReference type="Gene3D" id="1.20.1720.10">
    <property type="entry name" value="Multidrug resistance protein D"/>
    <property type="match status" value="1"/>
</dbReference>
<dbReference type="Proteomes" id="UP001154400">
    <property type="component" value="Chromosome"/>
</dbReference>
<keyword evidence="2" id="KW-0813">Transport</keyword>
<dbReference type="NCBIfam" id="TIGR00711">
    <property type="entry name" value="efflux_EmrB"/>
    <property type="match status" value="1"/>
</dbReference>
<gene>
    <name evidence="9" type="ordered locus">REQ_38720</name>
</gene>
<dbReference type="PROSITE" id="PS50850">
    <property type="entry name" value="MFS"/>
    <property type="match status" value="1"/>
</dbReference>
<feature type="transmembrane region" description="Helical" evidence="7">
    <location>
        <begin position="317"/>
        <end position="339"/>
    </location>
</feature>
<feature type="transmembrane region" description="Helical" evidence="7">
    <location>
        <begin position="244"/>
        <end position="261"/>
    </location>
</feature>
<evidence type="ECO:0000256" key="7">
    <source>
        <dbReference type="SAM" id="Phobius"/>
    </source>
</evidence>
<dbReference type="GO" id="GO:0022857">
    <property type="term" value="F:transmembrane transporter activity"/>
    <property type="evidence" value="ECO:0007669"/>
    <property type="project" value="InterPro"/>
</dbReference>
<feature type="transmembrane region" description="Helical" evidence="7">
    <location>
        <begin position="24"/>
        <end position="51"/>
    </location>
</feature>
<evidence type="ECO:0000256" key="5">
    <source>
        <dbReference type="ARBA" id="ARBA00022989"/>
    </source>
</evidence>
<comment type="subcellular location">
    <subcellularLocation>
        <location evidence="1">Cell membrane</location>
        <topology evidence="1">Multi-pass membrane protein</topology>
    </subcellularLocation>
</comment>
<dbReference type="InterPro" id="IPR020846">
    <property type="entry name" value="MFS_dom"/>
</dbReference>
<evidence type="ECO:0000256" key="4">
    <source>
        <dbReference type="ARBA" id="ARBA00022692"/>
    </source>
</evidence>
<protein>
    <submittedName>
        <fullName evidence="9">MFS transporter</fullName>
    </submittedName>
</protein>
<sequence length="500" mass="51766">MSSTTIDPPETVPGEQTREHRLRWFVLAVIGLAQLMVVLDATIVNIALPAAQKSLEFSDADRQWVVTAYALAFGSLLLLGGRLSDLFGRRNTFVIGLVGFAAMSAVGGAAVNFPMLVAARAGQGVFGALLAPAALSLLSVTFTRPDERAKAFGVFGAIAGAGGAVGLLLGGVLTEWASWRWSLYVNLVFAAVALVGAVLMMAPHKAEHRPRLDIPGTVTVSAGLFSIVYGFSHAESHGWSNGATIAWLLAGAVLLAIFVVIETRVAHPLLPLRVVLDRTRGGAYLAMFIAGTGMFAVFLFLTYYMQTVLQYSPVITGVAYLPMVAGMVISATTSTSVLLPRFGPRPLMTTGLTLVAVGMVLLAQLTVASTYAPHILPGLVLLGVGMGMVFAPGMQGAVTGVRPEDAGVASATVNTMQQVGGSIGTALLSTIAATAATSYLSDAAPTPQSQALAAVHGYTTTFWWSAAIFAAGAVISAFLLPGGKLPAAADAPEGQLVMAH</sequence>
<dbReference type="SUPFAM" id="SSF103473">
    <property type="entry name" value="MFS general substrate transporter"/>
    <property type="match status" value="1"/>
</dbReference>
<dbReference type="RefSeq" id="WP_013417072.1">
    <property type="nucleotide sequence ID" value="NC_014659.1"/>
</dbReference>
<accession>A0A3S5YBD0</accession>
<feature type="transmembrane region" description="Helical" evidence="7">
    <location>
        <begin position="179"/>
        <end position="202"/>
    </location>
</feature>
<dbReference type="Gene3D" id="1.20.1250.20">
    <property type="entry name" value="MFS general substrate transporter like domains"/>
    <property type="match status" value="1"/>
</dbReference>
<feature type="transmembrane region" description="Helical" evidence="7">
    <location>
        <begin position="63"/>
        <end position="81"/>
    </location>
</feature>
<evidence type="ECO:0000256" key="1">
    <source>
        <dbReference type="ARBA" id="ARBA00004651"/>
    </source>
</evidence>
<feature type="transmembrane region" description="Helical" evidence="7">
    <location>
        <begin position="461"/>
        <end position="480"/>
    </location>
</feature>
<evidence type="ECO:0000256" key="6">
    <source>
        <dbReference type="ARBA" id="ARBA00023136"/>
    </source>
</evidence>
<dbReference type="InterPro" id="IPR004638">
    <property type="entry name" value="EmrB-like"/>
</dbReference>
<evidence type="ECO:0000313" key="9">
    <source>
        <dbReference type="EMBL" id="CBH49857.1"/>
    </source>
</evidence>
<feature type="transmembrane region" description="Helical" evidence="7">
    <location>
        <begin position="152"/>
        <end position="173"/>
    </location>
</feature>
<organism evidence="9">
    <name type="scientific">Rhodococcus hoagii (strain 103S)</name>
    <name type="common">Rhodococcus equi</name>
    <dbReference type="NCBI Taxonomy" id="685727"/>
    <lineage>
        <taxon>Bacteria</taxon>
        <taxon>Bacillati</taxon>
        <taxon>Actinomycetota</taxon>
        <taxon>Actinomycetes</taxon>
        <taxon>Mycobacteriales</taxon>
        <taxon>Nocardiaceae</taxon>
        <taxon>Prescottella</taxon>
    </lineage>
</organism>
<dbReference type="CDD" id="cd17321">
    <property type="entry name" value="MFS_MMR_MDR_like"/>
    <property type="match status" value="1"/>
</dbReference>
<dbReference type="PANTHER" id="PTHR42718:SF46">
    <property type="entry name" value="BLR6921 PROTEIN"/>
    <property type="match status" value="1"/>
</dbReference>
<evidence type="ECO:0000313" key="10">
    <source>
        <dbReference type="Proteomes" id="UP000006892"/>
    </source>
</evidence>
<feature type="transmembrane region" description="Helical" evidence="7">
    <location>
        <begin position="93"/>
        <end position="115"/>
    </location>
</feature>
<dbReference type="AlphaFoldDB" id="A0A3S5YBD0"/>